<dbReference type="PANTHER" id="PTHR30033:SF1">
    <property type="entry name" value="FLAGELLAR HOOK-ASSOCIATED PROTEIN 1"/>
    <property type="match status" value="1"/>
</dbReference>
<reference evidence="12 13" key="1">
    <citation type="submission" date="2016-10" db="EMBL/GenBank/DDBJ databases">
        <authorList>
            <person name="de Groot N.N."/>
        </authorList>
    </citation>
    <scope>NUCLEOTIDE SEQUENCE [LARGE SCALE GENOMIC DNA]</scope>
    <source>
        <strain evidence="12 13">DSM 17073</strain>
    </source>
</reference>
<evidence type="ECO:0000256" key="5">
    <source>
        <dbReference type="ARBA" id="ARBA00022525"/>
    </source>
</evidence>
<name>A0A1I5QBZ0_9BACI</name>
<evidence type="ECO:0000256" key="3">
    <source>
        <dbReference type="ARBA" id="ARBA00009677"/>
    </source>
</evidence>
<evidence type="ECO:0000313" key="13">
    <source>
        <dbReference type="Proteomes" id="UP000242243"/>
    </source>
</evidence>
<evidence type="ECO:0000256" key="2">
    <source>
        <dbReference type="ARBA" id="ARBA00004613"/>
    </source>
</evidence>
<keyword evidence="14" id="KW-1185">Reference proteome</keyword>
<dbReference type="GO" id="GO:0005198">
    <property type="term" value="F:structural molecule activity"/>
    <property type="evidence" value="ECO:0007669"/>
    <property type="project" value="InterPro"/>
</dbReference>
<protein>
    <recommendedName>
        <fullName evidence="4">Flagellar hook-associated protein 1</fullName>
    </recommendedName>
</protein>
<dbReference type="PANTHER" id="PTHR30033">
    <property type="entry name" value="FLAGELLAR HOOK-ASSOCIATED PROTEIN 1"/>
    <property type="match status" value="1"/>
</dbReference>
<dbReference type="SUPFAM" id="SSF64518">
    <property type="entry name" value="Phase 1 flagellin"/>
    <property type="match status" value="1"/>
</dbReference>
<evidence type="ECO:0000313" key="11">
    <source>
        <dbReference type="EMBL" id="GEM01720.1"/>
    </source>
</evidence>
<evidence type="ECO:0000313" key="14">
    <source>
        <dbReference type="Proteomes" id="UP000321547"/>
    </source>
</evidence>
<feature type="domain" description="Flagellar basal body rod protein N-terminal" evidence="8">
    <location>
        <begin position="8"/>
        <end position="38"/>
    </location>
</feature>
<dbReference type="STRING" id="306540.SAMN05421839_12011"/>
<dbReference type="EMBL" id="BJWI01000015">
    <property type="protein sequence ID" value="GEM01720.1"/>
    <property type="molecule type" value="Genomic_DNA"/>
</dbReference>
<dbReference type="Proteomes" id="UP000321547">
    <property type="component" value="Unassembled WGS sequence"/>
</dbReference>
<feature type="domain" description="Flagellar basal-body/hook protein C-terminal" evidence="9">
    <location>
        <begin position="604"/>
        <end position="642"/>
    </location>
</feature>
<dbReference type="Pfam" id="PF06429">
    <property type="entry name" value="Flg_bbr_C"/>
    <property type="match status" value="1"/>
</dbReference>
<dbReference type="Pfam" id="PF00460">
    <property type="entry name" value="Flg_bb_rod"/>
    <property type="match status" value="1"/>
</dbReference>
<dbReference type="InterPro" id="IPR001444">
    <property type="entry name" value="Flag_bb_rod_N"/>
</dbReference>
<accession>A0A1I5QBZ0</accession>
<dbReference type="InterPro" id="IPR053927">
    <property type="entry name" value="FlgK_helical"/>
</dbReference>
<evidence type="ECO:0000256" key="6">
    <source>
        <dbReference type="ARBA" id="ARBA00023143"/>
    </source>
</evidence>
<dbReference type="Pfam" id="PF22638">
    <property type="entry name" value="FlgK_D1"/>
    <property type="match status" value="1"/>
</dbReference>
<dbReference type="GO" id="GO:0009424">
    <property type="term" value="C:bacterial-type flagellum hook"/>
    <property type="evidence" value="ECO:0007669"/>
    <property type="project" value="InterPro"/>
</dbReference>
<evidence type="ECO:0000256" key="7">
    <source>
        <dbReference type="SAM" id="Coils"/>
    </source>
</evidence>
<evidence type="ECO:0000259" key="10">
    <source>
        <dbReference type="Pfam" id="PF22638"/>
    </source>
</evidence>
<gene>
    <name evidence="11" type="ORF">HHA03_12520</name>
    <name evidence="12" type="ORF">SAMN05421839_12011</name>
</gene>
<evidence type="ECO:0000256" key="4">
    <source>
        <dbReference type="ARBA" id="ARBA00016244"/>
    </source>
</evidence>
<dbReference type="PRINTS" id="PR01005">
    <property type="entry name" value="FLGHOOKAP1"/>
</dbReference>
<dbReference type="NCBIfam" id="TIGR02492">
    <property type="entry name" value="flgK_ends"/>
    <property type="match status" value="1"/>
</dbReference>
<organism evidence="12 13">
    <name type="scientific">Halolactibacillus halophilus</name>
    <dbReference type="NCBI Taxonomy" id="306540"/>
    <lineage>
        <taxon>Bacteria</taxon>
        <taxon>Bacillati</taxon>
        <taxon>Bacillota</taxon>
        <taxon>Bacilli</taxon>
        <taxon>Bacillales</taxon>
        <taxon>Bacillaceae</taxon>
        <taxon>Halolactibacillus</taxon>
    </lineage>
</organism>
<dbReference type="Proteomes" id="UP000242243">
    <property type="component" value="Unassembled WGS sequence"/>
</dbReference>
<evidence type="ECO:0000313" key="12">
    <source>
        <dbReference type="EMBL" id="SFP43376.1"/>
    </source>
</evidence>
<dbReference type="EMBL" id="FOXC01000020">
    <property type="protein sequence ID" value="SFP43376.1"/>
    <property type="molecule type" value="Genomic_DNA"/>
</dbReference>
<dbReference type="RefSeq" id="WP_234987454.1">
    <property type="nucleotide sequence ID" value="NZ_BJWI01000015.1"/>
</dbReference>
<comment type="similarity">
    <text evidence="3">Belongs to the flagella basal body rod proteins family.</text>
</comment>
<feature type="domain" description="Flagellar hook-associated protein FlgK helical" evidence="10">
    <location>
        <begin position="102"/>
        <end position="386"/>
    </location>
</feature>
<dbReference type="InterPro" id="IPR002371">
    <property type="entry name" value="FlgK"/>
</dbReference>
<keyword evidence="5" id="KW-0964">Secreted</keyword>
<proteinExistence type="inferred from homology"/>
<dbReference type="GO" id="GO:0005576">
    <property type="term" value="C:extracellular region"/>
    <property type="evidence" value="ECO:0007669"/>
    <property type="project" value="UniProtKB-SubCell"/>
</dbReference>
<keyword evidence="12" id="KW-0282">Flagellum</keyword>
<evidence type="ECO:0000256" key="1">
    <source>
        <dbReference type="ARBA" id="ARBA00004365"/>
    </source>
</evidence>
<reference evidence="11 14" key="2">
    <citation type="submission" date="2019-07" db="EMBL/GenBank/DDBJ databases">
        <title>Whole genome shotgun sequence of Halolactibacillus halophilus NBRC 100868.</title>
        <authorList>
            <person name="Hosoyama A."/>
            <person name="Uohara A."/>
            <person name="Ohji S."/>
            <person name="Ichikawa N."/>
        </authorList>
    </citation>
    <scope>NUCLEOTIDE SEQUENCE [LARGE SCALE GENOMIC DNA]</scope>
    <source>
        <strain evidence="11 14">NBRC 100868</strain>
    </source>
</reference>
<evidence type="ECO:0000259" key="9">
    <source>
        <dbReference type="Pfam" id="PF06429"/>
    </source>
</evidence>
<dbReference type="GO" id="GO:0044780">
    <property type="term" value="P:bacterial-type flagellum assembly"/>
    <property type="evidence" value="ECO:0007669"/>
    <property type="project" value="InterPro"/>
</dbReference>
<keyword evidence="12" id="KW-0966">Cell projection</keyword>
<sequence>MVSTFNGLEMAKRALSAQQAAMYTTSHNISNANTEGYTRQRVNFEAINGLTSSREPGGIIDTIGNGVEPGSVERIREQFLDVQFRKENAKTQYYSQRAEAATQMEAILNEPSEEGLSHIFDQFWNSLQDLSVNPEDSGARSVVAQRAQAVADTFQYTASSLESVRDDLRNEMNVKQTEFNSLLNQINQLNRQIGEIEPHGHVANDLYDERDRLLDQLSSIADISVSYEKSSGMPSDIAMGKATVKLTGKFIDASNNEVDVTLVNGSDYSVNHLYVNTEGDATDNPNSNVKSFHFYNPEKVSGTDEAGELTDPNGIKIAAENFKVTGQLKGLMEMHGYQTTGDPDEAGTYIDMLNNLDNMAEAFVEKFNDTHANGYDLEGEAGTDTFFEIDTNATRPSLTMTVNRDILDNHDKIAASSAPNASGDGLNAVKLAGSYTDYLTEASLDNTNTVFTSDDLPIGEYTIDQPVDGSASYWSNSNITLGTDVISKIDSVILDASNNVIAVSNDGKSFYSVNDVDLKSPLDGGTFESNILQGNAQPIMTAENNVTNGETLKIEAGELGSKTSVKSYFEGMIGELGVLAQESYRMEANSGTLRQQVSDNRDSVSKVSLDEEMTNLIKFQHAYNAAARSMTTIDETLDRIINNMGLVGR</sequence>
<evidence type="ECO:0000259" key="8">
    <source>
        <dbReference type="Pfam" id="PF00460"/>
    </source>
</evidence>
<dbReference type="AlphaFoldDB" id="A0A1I5QBZ0"/>
<keyword evidence="12" id="KW-0969">Cilium</keyword>
<comment type="subcellular location">
    <subcellularLocation>
        <location evidence="1">Bacterial flagellum</location>
    </subcellularLocation>
    <subcellularLocation>
        <location evidence="2">Secreted</location>
    </subcellularLocation>
</comment>
<keyword evidence="7" id="KW-0175">Coiled coil</keyword>
<keyword evidence="6" id="KW-0975">Bacterial flagellum</keyword>
<feature type="coiled-coil region" evidence="7">
    <location>
        <begin position="158"/>
        <end position="192"/>
    </location>
</feature>
<dbReference type="InterPro" id="IPR010930">
    <property type="entry name" value="Flg_bb/hook_C_dom"/>
</dbReference>